<protein>
    <submittedName>
        <fullName evidence="2">L-rhamnose mutarotase</fullName>
    </submittedName>
</protein>
<dbReference type="GO" id="GO:0019301">
    <property type="term" value="P:rhamnose catabolic process"/>
    <property type="evidence" value="ECO:0007669"/>
    <property type="project" value="TreeGrafter"/>
</dbReference>
<dbReference type="GO" id="GO:0016857">
    <property type="term" value="F:racemase and epimerase activity, acting on carbohydrates and derivatives"/>
    <property type="evidence" value="ECO:0007669"/>
    <property type="project" value="InterPro"/>
</dbReference>
<dbReference type="PANTHER" id="PTHR34389:SF2">
    <property type="entry name" value="L-RHAMNOSE MUTAROTASE"/>
    <property type="match status" value="1"/>
</dbReference>
<dbReference type="AlphaFoldDB" id="A0A1G9V2B4"/>
<organism evidence="2 3">
    <name type="scientific">Actinomyces ruminicola</name>
    <dbReference type="NCBI Taxonomy" id="332524"/>
    <lineage>
        <taxon>Bacteria</taxon>
        <taxon>Bacillati</taxon>
        <taxon>Actinomycetota</taxon>
        <taxon>Actinomycetes</taxon>
        <taxon>Actinomycetales</taxon>
        <taxon>Actinomycetaceae</taxon>
        <taxon>Actinomyces</taxon>
    </lineage>
</organism>
<dbReference type="Pfam" id="PF05336">
    <property type="entry name" value="rhaM"/>
    <property type="match status" value="1"/>
</dbReference>
<dbReference type="InterPro" id="IPR011008">
    <property type="entry name" value="Dimeric_a/b-barrel"/>
</dbReference>
<feature type="region of interest" description="Disordered" evidence="1">
    <location>
        <begin position="1"/>
        <end position="26"/>
    </location>
</feature>
<dbReference type="Gene3D" id="3.30.70.100">
    <property type="match status" value="1"/>
</dbReference>
<proteinExistence type="predicted"/>
<dbReference type="Proteomes" id="UP000199671">
    <property type="component" value="Unassembled WGS sequence"/>
</dbReference>
<dbReference type="InterPro" id="IPR008000">
    <property type="entry name" value="Rham/fucose_mutarotase"/>
</dbReference>
<evidence type="ECO:0000313" key="3">
    <source>
        <dbReference type="Proteomes" id="UP000199671"/>
    </source>
</evidence>
<sequence length="154" mass="16812">MTDSPTAGSPATAAATAGSAPAAPPALDTTAASAVVPTALTELLNTTSARSPHRCCFLLHVRPDRLTEYVEVHQRVWEEMRQALTRCGWRNYSLFLRPQDGLVVGYFESDDAAAAMAAMEDEEVNTRWQAEMARYFVQPDGGTSAVLPQYFYLP</sequence>
<dbReference type="RefSeq" id="WP_092609343.1">
    <property type="nucleotide sequence ID" value="NZ_FNHU01000005.1"/>
</dbReference>
<accession>A0A1G9V2B4</accession>
<name>A0A1G9V2B4_9ACTO</name>
<gene>
    <name evidence="2" type="ORF">SAMN04487766_10571</name>
</gene>
<dbReference type="EMBL" id="FNHU01000005">
    <property type="protein sequence ID" value="SDM66269.1"/>
    <property type="molecule type" value="Genomic_DNA"/>
</dbReference>
<evidence type="ECO:0000256" key="1">
    <source>
        <dbReference type="SAM" id="MobiDB-lite"/>
    </source>
</evidence>
<dbReference type="SUPFAM" id="SSF54909">
    <property type="entry name" value="Dimeric alpha+beta barrel"/>
    <property type="match status" value="1"/>
</dbReference>
<dbReference type="OrthoDB" id="9799608at2"/>
<reference evidence="2 3" key="1">
    <citation type="submission" date="2016-10" db="EMBL/GenBank/DDBJ databases">
        <authorList>
            <person name="de Groot N.N."/>
        </authorList>
    </citation>
    <scope>NUCLEOTIDE SEQUENCE [LARGE SCALE GENOMIC DNA]</scope>
    <source>
        <strain evidence="2 3">KPR-7B</strain>
    </source>
</reference>
<evidence type="ECO:0000313" key="2">
    <source>
        <dbReference type="EMBL" id="SDM66269.1"/>
    </source>
</evidence>
<dbReference type="PANTHER" id="PTHR34389">
    <property type="entry name" value="L-RHAMNOSE MUTAROTASE"/>
    <property type="match status" value="1"/>
</dbReference>